<accession>A0A3N5CQF6</accession>
<reference evidence="1 2" key="1">
    <citation type="submission" date="2018-11" db="EMBL/GenBank/DDBJ databases">
        <title>Erythrobacter spongiae sp. nov., isolated from a marine sponge.</title>
        <authorList>
            <person name="Zhuang L."/>
            <person name="Luo L."/>
        </authorList>
    </citation>
    <scope>NUCLEOTIDE SEQUENCE [LARGE SCALE GENOMIC DNA]</scope>
    <source>
        <strain evidence="1 2">HN-E23</strain>
    </source>
</reference>
<proteinExistence type="predicted"/>
<evidence type="ECO:0008006" key="3">
    <source>
        <dbReference type="Google" id="ProtNLM"/>
    </source>
</evidence>
<organism evidence="1 2">
    <name type="scientific">Aurantiacibacter spongiae</name>
    <dbReference type="NCBI Taxonomy" id="2488860"/>
    <lineage>
        <taxon>Bacteria</taxon>
        <taxon>Pseudomonadati</taxon>
        <taxon>Pseudomonadota</taxon>
        <taxon>Alphaproteobacteria</taxon>
        <taxon>Sphingomonadales</taxon>
        <taxon>Erythrobacteraceae</taxon>
        <taxon>Aurantiacibacter</taxon>
    </lineage>
</organism>
<dbReference type="AlphaFoldDB" id="A0A3N5CQF6"/>
<dbReference type="Proteomes" id="UP000275232">
    <property type="component" value="Unassembled WGS sequence"/>
</dbReference>
<gene>
    <name evidence="1" type="ORF">EG799_02475</name>
</gene>
<protein>
    <recommendedName>
        <fullName evidence="3">Lipoprotein</fullName>
    </recommendedName>
</protein>
<dbReference type="PROSITE" id="PS51257">
    <property type="entry name" value="PROKAR_LIPOPROTEIN"/>
    <property type="match status" value="1"/>
</dbReference>
<evidence type="ECO:0000313" key="1">
    <source>
        <dbReference type="EMBL" id="RPF70616.1"/>
    </source>
</evidence>
<name>A0A3N5CQF6_9SPHN</name>
<dbReference type="EMBL" id="RPFZ01000001">
    <property type="protein sequence ID" value="RPF70616.1"/>
    <property type="molecule type" value="Genomic_DNA"/>
</dbReference>
<comment type="caution">
    <text evidence="1">The sequence shown here is derived from an EMBL/GenBank/DDBJ whole genome shotgun (WGS) entry which is preliminary data.</text>
</comment>
<sequence>MKIAAIPAALALGALSGCMTYEVDESGVIVPDEQLEPYAEWPSELSGRTVRVETDDGTVNEINFAPDGTMTILVDPGGPTVQGIYGMRDDNTVCVNFVPRGEECWPYRPMQVGETMMVTSNRGQELRVTMLDK</sequence>
<dbReference type="OrthoDB" id="7573985at2"/>
<dbReference type="RefSeq" id="WP_123878269.1">
    <property type="nucleotide sequence ID" value="NZ_RPFZ01000001.1"/>
</dbReference>
<evidence type="ECO:0000313" key="2">
    <source>
        <dbReference type="Proteomes" id="UP000275232"/>
    </source>
</evidence>
<keyword evidence="2" id="KW-1185">Reference proteome</keyword>